<dbReference type="GO" id="GO:0005524">
    <property type="term" value="F:ATP binding"/>
    <property type="evidence" value="ECO:0007669"/>
    <property type="project" value="InterPro"/>
</dbReference>
<keyword evidence="3" id="KW-1185">Reference proteome</keyword>
<dbReference type="Gene3D" id="1.10.510.10">
    <property type="entry name" value="Transferase(Phosphotransferase) domain 1"/>
    <property type="match status" value="1"/>
</dbReference>
<feature type="non-terminal residue" evidence="2">
    <location>
        <position position="1"/>
    </location>
</feature>
<evidence type="ECO:0000313" key="3">
    <source>
        <dbReference type="Proteomes" id="UP000789405"/>
    </source>
</evidence>
<feature type="domain" description="Protein kinase" evidence="1">
    <location>
        <begin position="1"/>
        <end position="173"/>
    </location>
</feature>
<gene>
    <name evidence="2" type="ORF">DERYTH_LOCUS24727</name>
</gene>
<dbReference type="InterPro" id="IPR008266">
    <property type="entry name" value="Tyr_kinase_AS"/>
</dbReference>
<dbReference type="EMBL" id="CAJVPY010042863">
    <property type="protein sequence ID" value="CAG8807681.1"/>
    <property type="molecule type" value="Genomic_DNA"/>
</dbReference>
<feature type="non-terminal residue" evidence="2">
    <location>
        <position position="173"/>
    </location>
</feature>
<sequence length="173" mass="19616">ETTEKADFEKARQELLENMGNWNNSFYGPIPYLLSYAAGGTSLQFFAITNKKQLVPISSQYDLTLPLGEFSEAYAAISKSKYAVFAKKGPELKHSKKCNGFTQTYYVQLAPVCRSKRLPHNERELCDAISAILNVLNLLHGKALISLDLVHRDIRWSNVLMNNGNWLLSDYEH</sequence>
<comment type="caution">
    <text evidence="2">The sequence shown here is derived from an EMBL/GenBank/DDBJ whole genome shotgun (WGS) entry which is preliminary data.</text>
</comment>
<dbReference type="InterPro" id="IPR000719">
    <property type="entry name" value="Prot_kinase_dom"/>
</dbReference>
<proteinExistence type="predicted"/>
<dbReference type="AlphaFoldDB" id="A0A9N9PDZ5"/>
<organism evidence="2 3">
    <name type="scientific">Dentiscutata erythropus</name>
    <dbReference type="NCBI Taxonomy" id="1348616"/>
    <lineage>
        <taxon>Eukaryota</taxon>
        <taxon>Fungi</taxon>
        <taxon>Fungi incertae sedis</taxon>
        <taxon>Mucoromycota</taxon>
        <taxon>Glomeromycotina</taxon>
        <taxon>Glomeromycetes</taxon>
        <taxon>Diversisporales</taxon>
        <taxon>Gigasporaceae</taxon>
        <taxon>Dentiscutata</taxon>
    </lineage>
</organism>
<dbReference type="InterPro" id="IPR011009">
    <property type="entry name" value="Kinase-like_dom_sf"/>
</dbReference>
<evidence type="ECO:0000259" key="1">
    <source>
        <dbReference type="PROSITE" id="PS50011"/>
    </source>
</evidence>
<dbReference type="OrthoDB" id="2328128at2759"/>
<evidence type="ECO:0000313" key="2">
    <source>
        <dbReference type="EMBL" id="CAG8807681.1"/>
    </source>
</evidence>
<dbReference type="PROSITE" id="PS00109">
    <property type="entry name" value="PROTEIN_KINASE_TYR"/>
    <property type="match status" value="1"/>
</dbReference>
<name>A0A9N9PDZ5_9GLOM</name>
<dbReference type="Proteomes" id="UP000789405">
    <property type="component" value="Unassembled WGS sequence"/>
</dbReference>
<dbReference type="SUPFAM" id="SSF56112">
    <property type="entry name" value="Protein kinase-like (PK-like)"/>
    <property type="match status" value="1"/>
</dbReference>
<accession>A0A9N9PDZ5</accession>
<dbReference type="PROSITE" id="PS50011">
    <property type="entry name" value="PROTEIN_KINASE_DOM"/>
    <property type="match status" value="1"/>
</dbReference>
<reference evidence="2" key="1">
    <citation type="submission" date="2021-06" db="EMBL/GenBank/DDBJ databases">
        <authorList>
            <person name="Kallberg Y."/>
            <person name="Tangrot J."/>
            <person name="Rosling A."/>
        </authorList>
    </citation>
    <scope>NUCLEOTIDE SEQUENCE</scope>
    <source>
        <strain evidence="2">MA453B</strain>
    </source>
</reference>
<protein>
    <submittedName>
        <fullName evidence="2">6376_t:CDS:1</fullName>
    </submittedName>
</protein>
<dbReference type="GO" id="GO:0004672">
    <property type="term" value="F:protein kinase activity"/>
    <property type="evidence" value="ECO:0007669"/>
    <property type="project" value="InterPro"/>
</dbReference>